<keyword evidence="3" id="KW-1185">Reference proteome</keyword>
<proteinExistence type="predicted"/>
<organism evidence="2 3">
    <name type="scientific">Rhynchospora breviuscula</name>
    <dbReference type="NCBI Taxonomy" id="2022672"/>
    <lineage>
        <taxon>Eukaryota</taxon>
        <taxon>Viridiplantae</taxon>
        <taxon>Streptophyta</taxon>
        <taxon>Embryophyta</taxon>
        <taxon>Tracheophyta</taxon>
        <taxon>Spermatophyta</taxon>
        <taxon>Magnoliopsida</taxon>
        <taxon>Liliopsida</taxon>
        <taxon>Poales</taxon>
        <taxon>Cyperaceae</taxon>
        <taxon>Cyperoideae</taxon>
        <taxon>Rhynchosporeae</taxon>
        <taxon>Rhynchospora</taxon>
    </lineage>
</organism>
<dbReference type="EMBL" id="JAMQYH010000003">
    <property type="protein sequence ID" value="KAJ1694008.1"/>
    <property type="molecule type" value="Genomic_DNA"/>
</dbReference>
<dbReference type="InterPro" id="IPR039300">
    <property type="entry name" value="JASON"/>
</dbReference>
<name>A0A9Q0CHP3_9POAL</name>
<accession>A0A9Q0CHP3</accession>
<feature type="compositionally biased region" description="Acidic residues" evidence="1">
    <location>
        <begin position="239"/>
        <end position="255"/>
    </location>
</feature>
<evidence type="ECO:0000256" key="1">
    <source>
        <dbReference type="SAM" id="MobiDB-lite"/>
    </source>
</evidence>
<dbReference type="PANTHER" id="PTHR33318">
    <property type="entry name" value="ASPARTYL/GLUTAMYL-TRNA(ASN/GLN) AMIDOTRANSFERASE SUBUNIT"/>
    <property type="match status" value="1"/>
</dbReference>
<feature type="compositionally biased region" description="Basic residues" evidence="1">
    <location>
        <begin position="18"/>
        <end position="30"/>
    </location>
</feature>
<feature type="region of interest" description="Disordered" evidence="1">
    <location>
        <begin position="153"/>
        <end position="185"/>
    </location>
</feature>
<dbReference type="OrthoDB" id="1925835at2759"/>
<dbReference type="PANTHER" id="PTHR33318:SF4">
    <property type="entry name" value="OS04G0511700 PROTEIN"/>
    <property type="match status" value="1"/>
</dbReference>
<feature type="region of interest" description="Disordered" evidence="1">
    <location>
        <begin position="236"/>
        <end position="255"/>
    </location>
</feature>
<evidence type="ECO:0000313" key="3">
    <source>
        <dbReference type="Proteomes" id="UP001151287"/>
    </source>
</evidence>
<comment type="caution">
    <text evidence="2">The sequence shown here is derived from an EMBL/GenBank/DDBJ whole genome shotgun (WGS) entry which is preliminary data.</text>
</comment>
<dbReference type="AlphaFoldDB" id="A0A9Q0CHP3"/>
<dbReference type="GO" id="GO:0007142">
    <property type="term" value="P:male meiosis II"/>
    <property type="evidence" value="ECO:0007669"/>
    <property type="project" value="InterPro"/>
</dbReference>
<feature type="region of interest" description="Disordered" evidence="1">
    <location>
        <begin position="430"/>
        <end position="449"/>
    </location>
</feature>
<sequence>MGCFLGCFGGEHQEERKDRRRRRSAKRLPHNQRLNQRNEGSRLSQPTAIQSRQRSHTQVAPKSSPEKLPLDPAVQSAYCEKTFPLDKSIESFPSERALPLASAVELVSLEKILPLNSAVELVSSEKTLPLDPPVHSITQDKPNQDPLVLSITQEKRPLHTPVEPSKAQLPEKGGANEETSRPRKKVTFDLNVKTYEPVGERYYSSDDEIEEEICPKSRLLLSPTCVTFPSNHRYQNCDSDGEIEELEEDGEEDEEDYYFSDDEEEEGLDELDEGVGLDEIGMGIEGNEESYESFFSLSIDKEKELPDKNTNEEVSSLTINNNPASTDILGLHTRDRSQFVHPVLNPVENISQWKEAKVNLSEKATKKDRAMNTNCCKENKGDEVSVDTSLSSWLGSTDNSKVEKGQVGNLSVSRDDRPILGALTMEDFKESSVNSSPRRSPSRSPAPDDVPIIGTVGSYWSCNSQGIGSRSTRFKEVCLLFLSSSGLFMLDYNFKKL</sequence>
<dbReference type="Proteomes" id="UP001151287">
    <property type="component" value="Unassembled WGS sequence"/>
</dbReference>
<reference evidence="2" key="1">
    <citation type="journal article" date="2022" name="Cell">
        <title>Repeat-based holocentromeres influence genome architecture and karyotype evolution.</title>
        <authorList>
            <person name="Hofstatter P.G."/>
            <person name="Thangavel G."/>
            <person name="Lux T."/>
            <person name="Neumann P."/>
            <person name="Vondrak T."/>
            <person name="Novak P."/>
            <person name="Zhang M."/>
            <person name="Costa L."/>
            <person name="Castellani M."/>
            <person name="Scott A."/>
            <person name="Toegelov H."/>
            <person name="Fuchs J."/>
            <person name="Mata-Sucre Y."/>
            <person name="Dias Y."/>
            <person name="Vanzela A.L.L."/>
            <person name="Huettel B."/>
            <person name="Almeida C.C.S."/>
            <person name="Simkova H."/>
            <person name="Souza G."/>
            <person name="Pedrosa-Harand A."/>
            <person name="Macas J."/>
            <person name="Mayer K.F.X."/>
            <person name="Houben A."/>
            <person name="Marques A."/>
        </authorList>
    </citation>
    <scope>NUCLEOTIDE SEQUENCE</scope>
    <source>
        <strain evidence="2">RhyBre1mFocal</strain>
    </source>
</reference>
<protein>
    <submittedName>
        <fullName evidence="2">Uncharacterized protein</fullName>
    </submittedName>
</protein>
<evidence type="ECO:0000313" key="2">
    <source>
        <dbReference type="EMBL" id="KAJ1694008.1"/>
    </source>
</evidence>
<feature type="compositionally biased region" description="Polar residues" evidence="1">
    <location>
        <begin position="32"/>
        <end position="61"/>
    </location>
</feature>
<feature type="region of interest" description="Disordered" evidence="1">
    <location>
        <begin position="1"/>
        <end position="73"/>
    </location>
</feature>
<feature type="compositionally biased region" description="Low complexity" evidence="1">
    <location>
        <begin position="431"/>
        <end position="445"/>
    </location>
</feature>
<gene>
    <name evidence="2" type="ORF">LUZ63_010706</name>
</gene>